<dbReference type="RefSeq" id="WP_145288616.1">
    <property type="nucleotide sequence ID" value="NZ_VMSJ01000003.1"/>
</dbReference>
<gene>
    <name evidence="3" type="ORF">FO441_08430</name>
</gene>
<dbReference type="CDD" id="cd02440">
    <property type="entry name" value="AdoMet_MTases"/>
    <property type="match status" value="1"/>
</dbReference>
<protein>
    <submittedName>
        <fullName evidence="3">Class I SAM-dependent methyltransferase</fullName>
    </submittedName>
</protein>
<accession>A0A558ATY6</accession>
<organism evidence="3 4">
    <name type="scientific">Salinicoccus cyprini</name>
    <dbReference type="NCBI Taxonomy" id="2493691"/>
    <lineage>
        <taxon>Bacteria</taxon>
        <taxon>Bacillati</taxon>
        <taxon>Bacillota</taxon>
        <taxon>Bacilli</taxon>
        <taxon>Bacillales</taxon>
        <taxon>Staphylococcaceae</taxon>
        <taxon>Salinicoccus</taxon>
    </lineage>
</organism>
<evidence type="ECO:0000313" key="4">
    <source>
        <dbReference type="Proteomes" id="UP000315103"/>
    </source>
</evidence>
<dbReference type="InterPro" id="IPR029063">
    <property type="entry name" value="SAM-dependent_MTases_sf"/>
</dbReference>
<keyword evidence="1 3" id="KW-0808">Transferase</keyword>
<dbReference type="OrthoDB" id="9791837at2"/>
<evidence type="ECO:0000259" key="2">
    <source>
        <dbReference type="Pfam" id="PF08241"/>
    </source>
</evidence>
<dbReference type="AlphaFoldDB" id="A0A558ATY6"/>
<evidence type="ECO:0000313" key="3">
    <source>
        <dbReference type="EMBL" id="TVT27723.1"/>
    </source>
</evidence>
<dbReference type="Pfam" id="PF08241">
    <property type="entry name" value="Methyltransf_11"/>
    <property type="match status" value="1"/>
</dbReference>
<keyword evidence="4" id="KW-1185">Reference proteome</keyword>
<dbReference type="GO" id="GO:0008757">
    <property type="term" value="F:S-adenosylmethionine-dependent methyltransferase activity"/>
    <property type="evidence" value="ECO:0007669"/>
    <property type="project" value="InterPro"/>
</dbReference>
<dbReference type="PANTHER" id="PTHR43861:SF3">
    <property type="entry name" value="PUTATIVE (AFU_ORTHOLOGUE AFUA_2G14390)-RELATED"/>
    <property type="match status" value="1"/>
</dbReference>
<name>A0A558ATY6_9STAP</name>
<sequence>MTDNIFDSMAKRYDTEDRKALADVIANEFRRELAGHEYHSMLDYGCGTGLVGLQLTDMFDRTTLADASEQMVQIVKTKITDEGLEHVEAIHLDLTREQTDIEVDVIIISLVLIHVPEVEALLSALYKTLNPGGRLLIIDFDKNHNVYHPKLHNGFAHEEMRGLLLEAGFTPSAVRTFHEGQQLFMKQDASMFITTGSK</sequence>
<reference evidence="3 4" key="1">
    <citation type="submission" date="2019-07" db="EMBL/GenBank/DDBJ databases">
        <title>Salinicoccus cyprini sp. nov., isolated from gastro-intestinal tract of mirror carp, Cyprinus carpio var. specularis, collected from Gobind Sagar Reservoir, Himachal Pradesh, India.</title>
        <authorList>
            <person name="Talwar C."/>
            <person name="Singh A.K."/>
            <person name="Lal R."/>
            <person name="Negi R.K."/>
        </authorList>
    </citation>
    <scope>NUCLEOTIDE SEQUENCE [LARGE SCALE GENOMIC DNA]</scope>
    <source>
        <strain evidence="3 4">CT19</strain>
    </source>
</reference>
<comment type="caution">
    <text evidence="3">The sequence shown here is derived from an EMBL/GenBank/DDBJ whole genome shotgun (WGS) entry which is preliminary data.</text>
</comment>
<proteinExistence type="predicted"/>
<feature type="domain" description="Methyltransferase type 11" evidence="2">
    <location>
        <begin position="42"/>
        <end position="137"/>
    </location>
</feature>
<dbReference type="SUPFAM" id="SSF53335">
    <property type="entry name" value="S-adenosyl-L-methionine-dependent methyltransferases"/>
    <property type="match status" value="1"/>
</dbReference>
<keyword evidence="3" id="KW-0489">Methyltransferase</keyword>
<dbReference type="PANTHER" id="PTHR43861">
    <property type="entry name" value="TRANS-ACONITATE 2-METHYLTRANSFERASE-RELATED"/>
    <property type="match status" value="1"/>
</dbReference>
<dbReference type="GO" id="GO:0032259">
    <property type="term" value="P:methylation"/>
    <property type="evidence" value="ECO:0007669"/>
    <property type="project" value="UniProtKB-KW"/>
</dbReference>
<evidence type="ECO:0000256" key="1">
    <source>
        <dbReference type="ARBA" id="ARBA00022679"/>
    </source>
</evidence>
<dbReference type="InterPro" id="IPR013216">
    <property type="entry name" value="Methyltransf_11"/>
</dbReference>
<dbReference type="Gene3D" id="3.40.50.150">
    <property type="entry name" value="Vaccinia Virus protein VP39"/>
    <property type="match status" value="1"/>
</dbReference>
<dbReference type="Proteomes" id="UP000315103">
    <property type="component" value="Unassembled WGS sequence"/>
</dbReference>
<dbReference type="EMBL" id="VMSJ01000003">
    <property type="protein sequence ID" value="TVT27723.1"/>
    <property type="molecule type" value="Genomic_DNA"/>
</dbReference>